<protein>
    <submittedName>
        <fullName evidence="2">Uncharacterized protein</fullName>
    </submittedName>
</protein>
<dbReference type="GeneID" id="5039157"/>
<evidence type="ECO:0000313" key="3">
    <source>
        <dbReference type="Proteomes" id="UP000000600"/>
    </source>
</evidence>
<dbReference type="EMBL" id="CT868552">
    <property type="protein sequence ID" value="CAK85975.1"/>
    <property type="molecule type" value="Genomic_DNA"/>
</dbReference>
<dbReference type="Proteomes" id="UP000000600">
    <property type="component" value="Unassembled WGS sequence"/>
</dbReference>
<evidence type="ECO:0000313" key="2">
    <source>
        <dbReference type="EMBL" id="CAK85975.1"/>
    </source>
</evidence>
<feature type="signal peptide" evidence="1">
    <location>
        <begin position="1"/>
        <end position="15"/>
    </location>
</feature>
<feature type="chain" id="PRO_5013152738" evidence="1">
    <location>
        <begin position="16"/>
        <end position="164"/>
    </location>
</feature>
<dbReference type="AlphaFoldDB" id="A0DSF8"/>
<proteinExistence type="predicted"/>
<dbReference type="RefSeq" id="XP_001453372.1">
    <property type="nucleotide sequence ID" value="XM_001453335.1"/>
</dbReference>
<dbReference type="InParanoid" id="A0DSF8"/>
<gene>
    <name evidence="2" type="ORF">GSPATT00019679001</name>
</gene>
<keyword evidence="3" id="KW-1185">Reference proteome</keyword>
<accession>A0DSF8</accession>
<evidence type="ECO:0000256" key="1">
    <source>
        <dbReference type="SAM" id="SignalP"/>
    </source>
</evidence>
<keyword evidence="1" id="KW-0732">Signal</keyword>
<sequence>MRSTVLLFLLFIANAQDQLQKEEAIQIVKDLKDATTKSWSSQKNRGEICAFTEMVAEQDAQCQTRNGQNKFIYVSSNQSTQIIETNKQKINKNVQRRMNLQELSIFHVHDRCKSNVKNIKLKKDQKEAKTLFIQLQKSFSVFETFQIVKQWWQSTRNALQCKLV</sequence>
<reference evidence="2 3" key="1">
    <citation type="journal article" date="2006" name="Nature">
        <title>Global trends of whole-genome duplications revealed by the ciliate Paramecium tetraurelia.</title>
        <authorList>
            <consortium name="Genoscope"/>
            <person name="Aury J.-M."/>
            <person name="Jaillon O."/>
            <person name="Duret L."/>
            <person name="Noel B."/>
            <person name="Jubin C."/>
            <person name="Porcel B.M."/>
            <person name="Segurens B."/>
            <person name="Daubin V."/>
            <person name="Anthouard V."/>
            <person name="Aiach N."/>
            <person name="Arnaiz O."/>
            <person name="Billaut A."/>
            <person name="Beisson J."/>
            <person name="Blanc I."/>
            <person name="Bouhouche K."/>
            <person name="Camara F."/>
            <person name="Duharcourt S."/>
            <person name="Guigo R."/>
            <person name="Gogendeau D."/>
            <person name="Katinka M."/>
            <person name="Keller A.-M."/>
            <person name="Kissmehl R."/>
            <person name="Klotz C."/>
            <person name="Koll F."/>
            <person name="Le Moue A."/>
            <person name="Lepere C."/>
            <person name="Malinsky S."/>
            <person name="Nowacki M."/>
            <person name="Nowak J.K."/>
            <person name="Plattner H."/>
            <person name="Poulain J."/>
            <person name="Ruiz F."/>
            <person name="Serrano V."/>
            <person name="Zagulski M."/>
            <person name="Dessen P."/>
            <person name="Betermier M."/>
            <person name="Weissenbach J."/>
            <person name="Scarpelli C."/>
            <person name="Schachter V."/>
            <person name="Sperling L."/>
            <person name="Meyer E."/>
            <person name="Cohen J."/>
            <person name="Wincker P."/>
        </authorList>
    </citation>
    <scope>NUCLEOTIDE SEQUENCE [LARGE SCALE GENOMIC DNA]</scope>
    <source>
        <strain evidence="2 3">Stock d4-2</strain>
    </source>
</reference>
<dbReference type="KEGG" id="ptm:GSPATT00019679001"/>
<organism evidence="2 3">
    <name type="scientific">Paramecium tetraurelia</name>
    <dbReference type="NCBI Taxonomy" id="5888"/>
    <lineage>
        <taxon>Eukaryota</taxon>
        <taxon>Sar</taxon>
        <taxon>Alveolata</taxon>
        <taxon>Ciliophora</taxon>
        <taxon>Intramacronucleata</taxon>
        <taxon>Oligohymenophorea</taxon>
        <taxon>Peniculida</taxon>
        <taxon>Parameciidae</taxon>
        <taxon>Paramecium</taxon>
    </lineage>
</organism>
<name>A0DSF8_PARTE</name>
<dbReference type="HOGENOM" id="CLU_1622197_0_0_1"/>